<sequence length="98" mass="11171">MGFPDKKVKFLGWKRRRFLQQGVNTVKLGIQRIINIGIHSICTKREVSKMKVELNVDGKNIEINDFVQKFLGKTAAAAAESLHGVDPTWKEIDIHIKK</sequence>
<protein>
    <submittedName>
        <fullName evidence="1">Uncharacterized protein</fullName>
    </submittedName>
</protein>
<dbReference type="Proteomes" id="UP000295404">
    <property type="component" value="Unassembled WGS sequence"/>
</dbReference>
<evidence type="ECO:0000313" key="2">
    <source>
        <dbReference type="EMBL" id="TCL11993.1"/>
    </source>
</evidence>
<gene>
    <name evidence="2" type="ORF">C7960_1203</name>
    <name evidence="1" type="ORF">SAMN06295989_1082</name>
</gene>
<evidence type="ECO:0000313" key="3">
    <source>
        <dbReference type="Proteomes" id="UP000217726"/>
    </source>
</evidence>
<evidence type="ECO:0000313" key="1">
    <source>
        <dbReference type="EMBL" id="SNY18150.1"/>
    </source>
</evidence>
<name>A0A285G3H7_9EURY</name>
<reference evidence="3" key="2">
    <citation type="submission" date="2017-09" db="EMBL/GenBank/DDBJ databases">
        <authorList>
            <person name="Varghese N."/>
            <person name="Submissions S."/>
        </authorList>
    </citation>
    <scope>NUCLEOTIDE SEQUENCE [LARGE SCALE GENOMIC DNA]</scope>
    <source>
        <strain evidence="3">WG-1MB</strain>
    </source>
</reference>
<evidence type="ECO:0000313" key="4">
    <source>
        <dbReference type="Proteomes" id="UP000295404"/>
    </source>
</evidence>
<dbReference type="EMBL" id="SMMS01000001">
    <property type="protein sequence ID" value="TCL11993.1"/>
    <property type="molecule type" value="Genomic_DNA"/>
</dbReference>
<organism evidence="1 3">
    <name type="scientific">Methanohalophilus euhalobius</name>
    <dbReference type="NCBI Taxonomy" id="51203"/>
    <lineage>
        <taxon>Archaea</taxon>
        <taxon>Methanobacteriati</taxon>
        <taxon>Methanobacteriota</taxon>
        <taxon>Stenosarchaea group</taxon>
        <taxon>Methanomicrobia</taxon>
        <taxon>Methanosarcinales</taxon>
        <taxon>Methanosarcinaceae</taxon>
        <taxon>Methanohalophilus</taxon>
    </lineage>
</organism>
<reference evidence="1" key="1">
    <citation type="submission" date="2017-09" db="EMBL/GenBank/DDBJ databases">
        <authorList>
            <person name="Ehlers B."/>
            <person name="Leendertz F.H."/>
        </authorList>
    </citation>
    <scope>NUCLEOTIDE SEQUENCE [LARGE SCALE GENOMIC DNA]</scope>
    <source>
        <strain evidence="1">WG-1MB</strain>
    </source>
</reference>
<keyword evidence="3" id="KW-1185">Reference proteome</keyword>
<dbReference type="AlphaFoldDB" id="A0A285G3H7"/>
<accession>A0A285G3H7</accession>
<proteinExistence type="predicted"/>
<dbReference type="Proteomes" id="UP000217726">
    <property type="component" value="Unassembled WGS sequence"/>
</dbReference>
<dbReference type="EMBL" id="OBDR01000008">
    <property type="protein sequence ID" value="SNY18150.1"/>
    <property type="molecule type" value="Genomic_DNA"/>
</dbReference>
<reference evidence="2 4" key="3">
    <citation type="submission" date="2019-03" db="EMBL/GenBank/DDBJ databases">
        <title>Subsurface microbial communities from deep shales in Ohio and West Virginia, USA.</title>
        <authorList>
            <person name="Wrighton K."/>
        </authorList>
    </citation>
    <scope>NUCLEOTIDE SEQUENCE [LARGE SCALE GENOMIC DNA]</scope>
    <source>
        <strain evidence="2 4">WG1_MB</strain>
    </source>
</reference>